<proteinExistence type="predicted"/>
<sequence>MREAATGVAGMAHCVQGLTGIIWGTLHKGIDCHVCRHVRGDDKGSHTLYCDPLGTIFCVQTSGEIGNKNLGCRV</sequence>
<name>A0A0E9XBU4_ANGAN</name>
<organism evidence="1">
    <name type="scientific">Anguilla anguilla</name>
    <name type="common">European freshwater eel</name>
    <name type="synonym">Muraena anguilla</name>
    <dbReference type="NCBI Taxonomy" id="7936"/>
    <lineage>
        <taxon>Eukaryota</taxon>
        <taxon>Metazoa</taxon>
        <taxon>Chordata</taxon>
        <taxon>Craniata</taxon>
        <taxon>Vertebrata</taxon>
        <taxon>Euteleostomi</taxon>
        <taxon>Actinopterygii</taxon>
        <taxon>Neopterygii</taxon>
        <taxon>Teleostei</taxon>
        <taxon>Anguilliformes</taxon>
        <taxon>Anguillidae</taxon>
        <taxon>Anguilla</taxon>
    </lineage>
</organism>
<reference evidence="1" key="2">
    <citation type="journal article" date="2015" name="Fish Shellfish Immunol.">
        <title>Early steps in the European eel (Anguilla anguilla)-Vibrio vulnificus interaction in the gills: Role of the RtxA13 toxin.</title>
        <authorList>
            <person name="Callol A."/>
            <person name="Pajuelo D."/>
            <person name="Ebbesson L."/>
            <person name="Teles M."/>
            <person name="MacKenzie S."/>
            <person name="Amaro C."/>
        </authorList>
    </citation>
    <scope>NUCLEOTIDE SEQUENCE</scope>
</reference>
<reference evidence="1" key="1">
    <citation type="submission" date="2014-11" db="EMBL/GenBank/DDBJ databases">
        <authorList>
            <person name="Amaro Gonzalez C."/>
        </authorList>
    </citation>
    <scope>NUCLEOTIDE SEQUENCE</scope>
</reference>
<accession>A0A0E9XBU4</accession>
<dbReference type="AlphaFoldDB" id="A0A0E9XBU4"/>
<protein>
    <submittedName>
        <fullName evidence="1">Uncharacterized protein</fullName>
    </submittedName>
</protein>
<dbReference type="EMBL" id="GBXM01008453">
    <property type="protein sequence ID" value="JAI00125.1"/>
    <property type="molecule type" value="Transcribed_RNA"/>
</dbReference>
<evidence type="ECO:0000313" key="1">
    <source>
        <dbReference type="EMBL" id="JAI00125.1"/>
    </source>
</evidence>